<dbReference type="Proteomes" id="UP001592582">
    <property type="component" value="Unassembled WGS sequence"/>
</dbReference>
<proteinExistence type="predicted"/>
<protein>
    <submittedName>
        <fullName evidence="1">Uncharacterized protein</fullName>
    </submittedName>
</protein>
<gene>
    <name evidence="1" type="ORF">ACEZDG_14400</name>
</gene>
<evidence type="ECO:0000313" key="1">
    <source>
        <dbReference type="EMBL" id="MFC1410457.1"/>
    </source>
</evidence>
<accession>A0ABV6V9Q9</accession>
<reference evidence="1 2" key="1">
    <citation type="submission" date="2024-09" db="EMBL/GenBank/DDBJ databases">
        <authorList>
            <person name="Lee S.D."/>
        </authorList>
    </citation>
    <scope>NUCLEOTIDE SEQUENCE [LARGE SCALE GENOMIC DNA]</scope>
    <source>
        <strain evidence="1 2">N1-1</strain>
    </source>
</reference>
<sequence length="94" mass="10198">MPIIHENPPDQCATAADSVAAYLAYAGHHPADASAWSADDVAGFTTLTTRLRKRVHQTGPDTWTLFDETTGEEMRFSTCVAAADWLLLHPAVSE</sequence>
<evidence type="ECO:0000313" key="2">
    <source>
        <dbReference type="Proteomes" id="UP001592582"/>
    </source>
</evidence>
<comment type="caution">
    <text evidence="1">The sequence shown here is derived from an EMBL/GenBank/DDBJ whole genome shotgun (WGS) entry which is preliminary data.</text>
</comment>
<name>A0ABV6V9Q9_9ACTN</name>
<dbReference type="EMBL" id="JBHEZX010000005">
    <property type="protein sequence ID" value="MFC1410457.1"/>
    <property type="molecule type" value="Genomic_DNA"/>
</dbReference>
<keyword evidence="2" id="KW-1185">Reference proteome</keyword>
<organism evidence="1 2">
    <name type="scientific">Streptacidiphilus alkalitolerans</name>
    <dbReference type="NCBI Taxonomy" id="3342712"/>
    <lineage>
        <taxon>Bacteria</taxon>
        <taxon>Bacillati</taxon>
        <taxon>Actinomycetota</taxon>
        <taxon>Actinomycetes</taxon>
        <taxon>Kitasatosporales</taxon>
        <taxon>Streptomycetaceae</taxon>
        <taxon>Streptacidiphilus</taxon>
    </lineage>
</organism>